<keyword evidence="5 8" id="KW-0648">Protein biosynthesis</keyword>
<dbReference type="InterPro" id="IPR006194">
    <property type="entry name" value="Gly-tRNA-synth_heterodimer"/>
</dbReference>
<name>A0A537L9E0_9BACT</name>
<evidence type="ECO:0000256" key="6">
    <source>
        <dbReference type="ARBA" id="ARBA00023146"/>
    </source>
</evidence>
<gene>
    <name evidence="8 9" type="primary">glyQ</name>
    <name evidence="10" type="ORF">E6G98_11615</name>
    <name evidence="9" type="ORF">E6G99_10325</name>
</gene>
<dbReference type="NCBIfam" id="NF006827">
    <property type="entry name" value="PRK09348.1"/>
    <property type="match status" value="1"/>
</dbReference>
<dbReference type="PANTHER" id="PTHR30075:SF2">
    <property type="entry name" value="GLYCINE--TRNA LIGASE, CHLOROPLASTIC_MITOCHONDRIAL 2"/>
    <property type="match status" value="1"/>
</dbReference>
<dbReference type="GO" id="GO:0006426">
    <property type="term" value="P:glycyl-tRNA aminoacylation"/>
    <property type="evidence" value="ECO:0007669"/>
    <property type="project" value="UniProtKB-UniRule"/>
</dbReference>
<dbReference type="AlphaFoldDB" id="A0A537L9E0"/>
<dbReference type="Gene3D" id="1.20.58.180">
    <property type="entry name" value="Class II aaRS and biotin synthetases, domain 2"/>
    <property type="match status" value="1"/>
</dbReference>
<keyword evidence="6 8" id="KW-0030">Aminoacyl-tRNA synthetase</keyword>
<reference evidence="11 12" key="1">
    <citation type="journal article" date="2019" name="Nat. Microbiol.">
        <title>Mediterranean grassland soil C-N compound turnover is dependent on rainfall and depth, and is mediated by genomically divergent microorganisms.</title>
        <authorList>
            <person name="Diamond S."/>
            <person name="Andeer P.F."/>
            <person name="Li Z."/>
            <person name="Crits-Christoph A."/>
            <person name="Burstein D."/>
            <person name="Anantharaman K."/>
            <person name="Lane K.R."/>
            <person name="Thomas B.C."/>
            <person name="Pan C."/>
            <person name="Northen T.R."/>
            <person name="Banfield J.F."/>
        </authorList>
    </citation>
    <scope>NUCLEOTIDE SEQUENCE [LARGE SCALE GENOMIC DNA]</scope>
    <source>
        <strain evidence="10">NP_1</strain>
        <strain evidence="9">NP_2</strain>
    </source>
</reference>
<dbReference type="GO" id="GO:0004820">
    <property type="term" value="F:glycine-tRNA ligase activity"/>
    <property type="evidence" value="ECO:0007669"/>
    <property type="project" value="UniProtKB-UniRule"/>
</dbReference>
<keyword evidence="2 8" id="KW-0436">Ligase</keyword>
<comment type="catalytic activity">
    <reaction evidence="7 8">
        <text>tRNA(Gly) + glycine + ATP = glycyl-tRNA(Gly) + AMP + diphosphate</text>
        <dbReference type="Rhea" id="RHEA:16013"/>
        <dbReference type="Rhea" id="RHEA-COMP:9664"/>
        <dbReference type="Rhea" id="RHEA-COMP:9683"/>
        <dbReference type="ChEBI" id="CHEBI:30616"/>
        <dbReference type="ChEBI" id="CHEBI:33019"/>
        <dbReference type="ChEBI" id="CHEBI:57305"/>
        <dbReference type="ChEBI" id="CHEBI:78442"/>
        <dbReference type="ChEBI" id="CHEBI:78522"/>
        <dbReference type="ChEBI" id="CHEBI:456215"/>
        <dbReference type="EC" id="6.1.1.14"/>
    </reaction>
</comment>
<dbReference type="NCBIfam" id="TIGR00388">
    <property type="entry name" value="glyQ"/>
    <property type="match status" value="1"/>
</dbReference>
<evidence type="ECO:0000256" key="2">
    <source>
        <dbReference type="ARBA" id="ARBA00022598"/>
    </source>
</evidence>
<dbReference type="EC" id="6.1.1.14" evidence="8"/>
<dbReference type="Proteomes" id="UP000318661">
    <property type="component" value="Unassembled WGS sequence"/>
</dbReference>
<comment type="subunit">
    <text evidence="8">Tetramer of two alpha and two beta subunits.</text>
</comment>
<dbReference type="SUPFAM" id="SSF55681">
    <property type="entry name" value="Class II aaRS and biotin synthetases"/>
    <property type="match status" value="1"/>
</dbReference>
<dbReference type="FunFam" id="3.30.930.10:FF:000006">
    <property type="entry name" value="Glycine--tRNA ligase alpha subunit"/>
    <property type="match status" value="1"/>
</dbReference>
<keyword evidence="4 8" id="KW-0067">ATP-binding</keyword>
<dbReference type="EMBL" id="VBAI01000183">
    <property type="protein sequence ID" value="TMJ08704.1"/>
    <property type="molecule type" value="Genomic_DNA"/>
</dbReference>
<evidence type="ECO:0000256" key="7">
    <source>
        <dbReference type="ARBA" id="ARBA00047937"/>
    </source>
</evidence>
<sequence>MTFQDVVMALERFWAAQGCVIEQPYDLEVGAGTMHPATFLRALGPEPWRVAFVQPSRRPADGRYGENPNRLFKHYQYQVVLKPSPDDIQDRYLRSLVQLGIRLREHDVRFLEDDWEAPTLGASGLGWQVFLDGAEISQFTYFQQMGGLEAKPVSVEITYGLERITMFIQRRSSAFEIEWAPGMTYGELRLQDEAEQSAYSFDRADVETLRAGFAAGEAEASRLLDAGLVLPAYDHVLKCSHLFNLLDARGAIGVAERTTLMARCRQLAHRCAERYVARREELGFPLLRTAANRRPGRARPAAGRAGGARA</sequence>
<keyword evidence="3 8" id="KW-0547">Nucleotide-binding</keyword>
<protein>
    <recommendedName>
        <fullName evidence="8">Glycine--tRNA ligase alpha subunit</fullName>
        <ecNumber evidence="8">6.1.1.14</ecNumber>
    </recommendedName>
    <alternativeName>
        <fullName evidence="8">Glycyl-tRNA synthetase alpha subunit</fullName>
        <shortName evidence="8">GlyRS</shortName>
    </alternativeName>
</protein>
<evidence type="ECO:0000313" key="11">
    <source>
        <dbReference type="Proteomes" id="UP000315217"/>
    </source>
</evidence>
<organism evidence="9 12">
    <name type="scientific">Candidatus Segetimicrobium genomatis</name>
    <dbReference type="NCBI Taxonomy" id="2569760"/>
    <lineage>
        <taxon>Bacteria</taxon>
        <taxon>Bacillati</taxon>
        <taxon>Candidatus Sysuimicrobiota</taxon>
        <taxon>Candidatus Sysuimicrobiia</taxon>
        <taxon>Candidatus Sysuimicrobiales</taxon>
        <taxon>Candidatus Segetimicrobiaceae</taxon>
        <taxon>Candidatus Segetimicrobium</taxon>
    </lineage>
</organism>
<accession>A0A537L9E0</accession>
<dbReference type="PROSITE" id="PS50861">
    <property type="entry name" value="AA_TRNA_LIGASE_II_GLYAB"/>
    <property type="match status" value="1"/>
</dbReference>
<keyword evidence="8" id="KW-0963">Cytoplasm</keyword>
<dbReference type="HAMAP" id="MF_00254">
    <property type="entry name" value="Gly_tRNA_synth_alpha"/>
    <property type="match status" value="1"/>
</dbReference>
<evidence type="ECO:0000313" key="9">
    <source>
        <dbReference type="EMBL" id="TMJ04635.1"/>
    </source>
</evidence>
<evidence type="ECO:0000256" key="4">
    <source>
        <dbReference type="ARBA" id="ARBA00022840"/>
    </source>
</evidence>
<evidence type="ECO:0000256" key="8">
    <source>
        <dbReference type="HAMAP-Rule" id="MF_00254"/>
    </source>
</evidence>
<dbReference type="Proteomes" id="UP000315217">
    <property type="component" value="Unassembled WGS sequence"/>
</dbReference>
<evidence type="ECO:0000256" key="1">
    <source>
        <dbReference type="ARBA" id="ARBA00008226"/>
    </source>
</evidence>
<dbReference type="InterPro" id="IPR002310">
    <property type="entry name" value="Gly-tRNA_ligase_asu"/>
</dbReference>
<dbReference type="Pfam" id="PF02091">
    <property type="entry name" value="tRNA-synt_2e"/>
    <property type="match status" value="1"/>
</dbReference>
<evidence type="ECO:0000313" key="10">
    <source>
        <dbReference type="EMBL" id="TMJ08704.1"/>
    </source>
</evidence>
<dbReference type="GO" id="GO:0005524">
    <property type="term" value="F:ATP binding"/>
    <property type="evidence" value="ECO:0007669"/>
    <property type="project" value="UniProtKB-UniRule"/>
</dbReference>
<evidence type="ECO:0000256" key="5">
    <source>
        <dbReference type="ARBA" id="ARBA00022917"/>
    </source>
</evidence>
<evidence type="ECO:0000313" key="12">
    <source>
        <dbReference type="Proteomes" id="UP000318661"/>
    </source>
</evidence>
<dbReference type="GO" id="GO:0005829">
    <property type="term" value="C:cytosol"/>
    <property type="evidence" value="ECO:0007669"/>
    <property type="project" value="TreeGrafter"/>
</dbReference>
<dbReference type="Gene3D" id="3.30.930.10">
    <property type="entry name" value="Bira Bifunctional Protein, Domain 2"/>
    <property type="match status" value="1"/>
</dbReference>
<evidence type="ECO:0000256" key="3">
    <source>
        <dbReference type="ARBA" id="ARBA00022741"/>
    </source>
</evidence>
<comment type="caution">
    <text evidence="9">The sequence shown here is derived from an EMBL/GenBank/DDBJ whole genome shotgun (WGS) entry which is preliminary data.</text>
</comment>
<dbReference type="PANTHER" id="PTHR30075">
    <property type="entry name" value="GLYCYL-TRNA SYNTHETASE"/>
    <property type="match status" value="1"/>
</dbReference>
<comment type="subcellular location">
    <subcellularLocation>
        <location evidence="8">Cytoplasm</location>
    </subcellularLocation>
</comment>
<comment type="similarity">
    <text evidence="1 8">Belongs to the class-II aminoacyl-tRNA synthetase family.</text>
</comment>
<dbReference type="InterPro" id="IPR045864">
    <property type="entry name" value="aa-tRNA-synth_II/BPL/LPL"/>
</dbReference>
<proteinExistence type="inferred from homology"/>
<dbReference type="PRINTS" id="PR01044">
    <property type="entry name" value="TRNASYNTHGA"/>
</dbReference>
<dbReference type="EMBL" id="VBAJ01000263">
    <property type="protein sequence ID" value="TMJ04635.1"/>
    <property type="molecule type" value="Genomic_DNA"/>
</dbReference>